<name>A0AAW0HB77_MYOGA</name>
<reference evidence="2 3" key="1">
    <citation type="journal article" date="2023" name="bioRxiv">
        <title>Conserved and derived expression patterns and positive selection on dental genes reveal complex evolutionary context of ever-growing rodent molars.</title>
        <authorList>
            <person name="Calamari Z.T."/>
            <person name="Song A."/>
            <person name="Cohen E."/>
            <person name="Akter M."/>
            <person name="Roy R.D."/>
            <person name="Hallikas O."/>
            <person name="Christensen M.M."/>
            <person name="Li P."/>
            <person name="Marangoni P."/>
            <person name="Jernvall J."/>
            <person name="Klein O.D."/>
        </authorList>
    </citation>
    <scope>NUCLEOTIDE SEQUENCE [LARGE SCALE GENOMIC DNA]</scope>
    <source>
        <strain evidence="2">V071</strain>
    </source>
</reference>
<feature type="non-terminal residue" evidence="2">
    <location>
        <position position="65"/>
    </location>
</feature>
<comment type="similarity">
    <text evidence="1">Belongs to the G-protein coupled receptor T2R family.</text>
</comment>
<evidence type="ECO:0000313" key="3">
    <source>
        <dbReference type="Proteomes" id="UP001488838"/>
    </source>
</evidence>
<comment type="caution">
    <text evidence="2">The sequence shown here is derived from an EMBL/GenBank/DDBJ whole genome shotgun (WGS) entry which is preliminary data.</text>
</comment>
<organism evidence="2 3">
    <name type="scientific">Myodes glareolus</name>
    <name type="common">Bank vole</name>
    <name type="synonym">Clethrionomys glareolus</name>
    <dbReference type="NCBI Taxonomy" id="447135"/>
    <lineage>
        <taxon>Eukaryota</taxon>
        <taxon>Metazoa</taxon>
        <taxon>Chordata</taxon>
        <taxon>Craniata</taxon>
        <taxon>Vertebrata</taxon>
        <taxon>Euteleostomi</taxon>
        <taxon>Mammalia</taxon>
        <taxon>Eutheria</taxon>
        <taxon>Euarchontoglires</taxon>
        <taxon>Glires</taxon>
        <taxon>Rodentia</taxon>
        <taxon>Myomorpha</taxon>
        <taxon>Muroidea</taxon>
        <taxon>Cricetidae</taxon>
        <taxon>Arvicolinae</taxon>
        <taxon>Myodes</taxon>
    </lineage>
</organism>
<dbReference type="InterPro" id="IPR007960">
    <property type="entry name" value="TAS2R"/>
</dbReference>
<evidence type="ECO:0000256" key="1">
    <source>
        <dbReference type="RuleBase" id="RU004423"/>
    </source>
</evidence>
<evidence type="ECO:0000313" key="2">
    <source>
        <dbReference type="EMBL" id="KAK7798623.1"/>
    </source>
</evidence>
<dbReference type="GO" id="GO:0016020">
    <property type="term" value="C:membrane"/>
    <property type="evidence" value="ECO:0007669"/>
    <property type="project" value="InterPro"/>
</dbReference>
<dbReference type="EMBL" id="JBBHLL010000677">
    <property type="protein sequence ID" value="KAK7798623.1"/>
    <property type="molecule type" value="Genomic_DNA"/>
</dbReference>
<dbReference type="Pfam" id="PF05296">
    <property type="entry name" value="TAS2R"/>
    <property type="match status" value="1"/>
</dbReference>
<protein>
    <submittedName>
        <fullName evidence="2">Uncharacterized protein</fullName>
    </submittedName>
</protein>
<dbReference type="GO" id="GO:0033038">
    <property type="term" value="F:bitter taste receptor activity"/>
    <property type="evidence" value="ECO:0007669"/>
    <property type="project" value="InterPro"/>
</dbReference>
<keyword evidence="3" id="KW-1185">Reference proteome</keyword>
<dbReference type="GO" id="GO:0004930">
    <property type="term" value="F:G protein-coupled receptor activity"/>
    <property type="evidence" value="ECO:0007669"/>
    <property type="project" value="InterPro"/>
</dbReference>
<gene>
    <name evidence="2" type="ORF">U0070_012852</name>
</gene>
<proteinExistence type="inferred from homology"/>
<dbReference type="AlphaFoldDB" id="A0AAW0HB77"/>
<accession>A0AAW0HB77</accession>
<sequence>MHKTFLMMASVIEFMIRIIGNELIMLMNRTDWARSWKISLVDFVLSCMCLSRICFCKQKFCTSLL</sequence>
<dbReference type="Proteomes" id="UP001488838">
    <property type="component" value="Unassembled WGS sequence"/>
</dbReference>